<dbReference type="RefSeq" id="WP_074952729.1">
    <property type="nucleotide sequence ID" value="NZ_FPBV01000011.1"/>
</dbReference>
<protein>
    <recommendedName>
        <fullName evidence="1">CoA-binding domain-containing protein</fullName>
    </recommendedName>
</protein>
<dbReference type="eggNOG" id="COG1832">
    <property type="taxonomic scope" value="Bacteria"/>
</dbReference>
<evidence type="ECO:0000313" key="3">
    <source>
        <dbReference type="Proteomes" id="UP000183508"/>
    </source>
</evidence>
<gene>
    <name evidence="2" type="ORF">SAMN05421543_11131</name>
</gene>
<reference evidence="3" key="1">
    <citation type="submission" date="2016-10" db="EMBL/GenBank/DDBJ databases">
        <authorList>
            <person name="Varghese N."/>
        </authorList>
    </citation>
    <scope>NUCLEOTIDE SEQUENCE [LARGE SCALE GENOMIC DNA]</scope>
    <source>
        <strain evidence="3">DSM 17980</strain>
    </source>
</reference>
<keyword evidence="3" id="KW-1185">Reference proteome</keyword>
<dbReference type="SUPFAM" id="SSF51735">
    <property type="entry name" value="NAD(P)-binding Rossmann-fold domains"/>
    <property type="match status" value="1"/>
</dbReference>
<dbReference type="PANTHER" id="PTHR33303">
    <property type="entry name" value="CYTOPLASMIC PROTEIN-RELATED"/>
    <property type="match status" value="1"/>
</dbReference>
<dbReference type="Pfam" id="PF13380">
    <property type="entry name" value="CoA_binding_2"/>
    <property type="match status" value="1"/>
</dbReference>
<proteinExistence type="predicted"/>
<feature type="domain" description="CoA-binding" evidence="1">
    <location>
        <begin position="13"/>
        <end position="105"/>
    </location>
</feature>
<dbReference type="InterPro" id="IPR036291">
    <property type="entry name" value="NAD(P)-bd_dom_sf"/>
</dbReference>
<dbReference type="Gene3D" id="3.40.50.720">
    <property type="entry name" value="NAD(P)-binding Rossmann-like Domain"/>
    <property type="match status" value="1"/>
</dbReference>
<dbReference type="SMART" id="SM00881">
    <property type="entry name" value="CoA_binding"/>
    <property type="match status" value="1"/>
</dbReference>
<dbReference type="EMBL" id="FPBV01000011">
    <property type="protein sequence ID" value="SFU87103.1"/>
    <property type="molecule type" value="Genomic_DNA"/>
</dbReference>
<dbReference type="PANTHER" id="PTHR33303:SF2">
    <property type="entry name" value="COA-BINDING DOMAIN-CONTAINING PROTEIN"/>
    <property type="match status" value="1"/>
</dbReference>
<dbReference type="InterPro" id="IPR003781">
    <property type="entry name" value="CoA-bd"/>
</dbReference>
<sequence length="140" mass="15246">MSTISNQTLADLMANARLIASVGLVDDPDRPSYQVAMYQQSQGYQVIPVNPNVDSVLGHKAVRTVQDIPEPVDIVNIFTHGDQAPAIVDDAIAKGAKAVWLQPGVESPKAEAKARQAGLQVISHRCFKSEHQRLLSHRPM</sequence>
<dbReference type="OrthoDB" id="9804695at2"/>
<dbReference type="Proteomes" id="UP000183508">
    <property type="component" value="Unassembled WGS sequence"/>
</dbReference>
<organism evidence="2 3">
    <name type="scientific">Alicyclobacillus macrosporangiidus</name>
    <dbReference type="NCBI Taxonomy" id="392015"/>
    <lineage>
        <taxon>Bacteria</taxon>
        <taxon>Bacillati</taxon>
        <taxon>Bacillota</taxon>
        <taxon>Bacilli</taxon>
        <taxon>Bacillales</taxon>
        <taxon>Alicyclobacillaceae</taxon>
        <taxon>Alicyclobacillus</taxon>
    </lineage>
</organism>
<evidence type="ECO:0000259" key="1">
    <source>
        <dbReference type="SMART" id="SM00881"/>
    </source>
</evidence>
<dbReference type="AlphaFoldDB" id="A0A1I7JPJ0"/>
<evidence type="ECO:0000313" key="2">
    <source>
        <dbReference type="EMBL" id="SFU87103.1"/>
    </source>
</evidence>
<dbReference type="STRING" id="392015.SAMN05421543_11131"/>
<name>A0A1I7JPJ0_9BACL</name>
<accession>A0A1I7JPJ0</accession>